<keyword evidence="11" id="KW-1185">Reference proteome</keyword>
<sequence length="333" mass="36211">MGMLNDRQRDRRSMLLVCAVVAPIVALGYNFGSGYAVIIVLTVLLSWFQSSSGSLADAFAIEIANKEGFSFGSVRLWGALSFSLGTFVTGFAYEKFGYDKSMYAYFALSVFVVVTMLLFPKMKPGGHKFSLFHQTKRVLLHRRFMLFVGISFLLTFASAVNFYFLPIYFKEMAFDKSWIGTAYTIAALIEVPMFWLSARLNRRIGRTYMLAVSALAFALKCLVLAFSHHVYIVLAVQLLDGISYAFFAGAAVETVDALSDEAAKATFQTVYAAVTSGLGGIIGTAAGGVIVDLLGAATLYLFLFVLCLLSAVGFVAARGEFRSPGSPHSGVPL</sequence>
<dbReference type="PANTHER" id="PTHR23522">
    <property type="entry name" value="BLL5896 PROTEIN"/>
    <property type="match status" value="1"/>
</dbReference>
<organism evidence="10 11">
    <name type="scientific">Gordoniibacillus kamchatkensis</name>
    <dbReference type="NCBI Taxonomy" id="1590651"/>
    <lineage>
        <taxon>Bacteria</taxon>
        <taxon>Bacillati</taxon>
        <taxon>Bacillota</taxon>
        <taxon>Bacilli</taxon>
        <taxon>Bacillales</taxon>
        <taxon>Paenibacillaceae</taxon>
        <taxon>Gordoniibacillus</taxon>
    </lineage>
</organism>
<evidence type="ECO:0000256" key="3">
    <source>
        <dbReference type="ARBA" id="ARBA00022475"/>
    </source>
</evidence>
<dbReference type="EMBL" id="JXAK01000042">
    <property type="protein sequence ID" value="KIL39160.1"/>
    <property type="molecule type" value="Genomic_DNA"/>
</dbReference>
<feature type="transmembrane region" description="Helical" evidence="8">
    <location>
        <begin position="12"/>
        <end position="29"/>
    </location>
</feature>
<feature type="transmembrane region" description="Helical" evidence="8">
    <location>
        <begin position="208"/>
        <end position="226"/>
    </location>
</feature>
<dbReference type="InterPro" id="IPR020846">
    <property type="entry name" value="MFS_dom"/>
</dbReference>
<feature type="domain" description="Major facilitator superfamily (MFS) profile" evidence="9">
    <location>
        <begin position="143"/>
        <end position="333"/>
    </location>
</feature>
<gene>
    <name evidence="10" type="ORF">SD70_21655</name>
</gene>
<proteinExistence type="predicted"/>
<evidence type="ECO:0000256" key="1">
    <source>
        <dbReference type="ARBA" id="ARBA00004429"/>
    </source>
</evidence>
<protein>
    <recommendedName>
        <fullName evidence="9">Major facilitator superfamily (MFS) profile domain-containing protein</fullName>
    </recommendedName>
</protein>
<feature type="transmembrane region" description="Helical" evidence="8">
    <location>
        <begin position="270"/>
        <end position="291"/>
    </location>
</feature>
<evidence type="ECO:0000256" key="6">
    <source>
        <dbReference type="ARBA" id="ARBA00022989"/>
    </source>
</evidence>
<comment type="subcellular location">
    <subcellularLocation>
        <location evidence="1">Cell inner membrane</location>
        <topology evidence="1">Multi-pass membrane protein</topology>
    </subcellularLocation>
</comment>
<evidence type="ECO:0000256" key="8">
    <source>
        <dbReference type="SAM" id="Phobius"/>
    </source>
</evidence>
<evidence type="ECO:0000313" key="11">
    <source>
        <dbReference type="Proteomes" id="UP000031967"/>
    </source>
</evidence>
<feature type="transmembrane region" description="Helical" evidence="8">
    <location>
        <begin position="232"/>
        <end position="258"/>
    </location>
</feature>
<feature type="transmembrane region" description="Helical" evidence="8">
    <location>
        <begin position="144"/>
        <end position="165"/>
    </location>
</feature>
<feature type="transmembrane region" description="Helical" evidence="8">
    <location>
        <begin position="102"/>
        <end position="119"/>
    </location>
</feature>
<dbReference type="PROSITE" id="PS50850">
    <property type="entry name" value="MFS"/>
    <property type="match status" value="1"/>
</dbReference>
<comment type="caution">
    <text evidence="10">The sequence shown here is derived from an EMBL/GenBank/DDBJ whole genome shotgun (WGS) entry which is preliminary data.</text>
</comment>
<evidence type="ECO:0000256" key="7">
    <source>
        <dbReference type="ARBA" id="ARBA00023136"/>
    </source>
</evidence>
<keyword evidence="2" id="KW-0813">Transport</keyword>
<name>A0ABR5AF13_9BACL</name>
<dbReference type="SUPFAM" id="SSF103473">
    <property type="entry name" value="MFS general substrate transporter"/>
    <property type="match status" value="1"/>
</dbReference>
<dbReference type="InterPro" id="IPR024989">
    <property type="entry name" value="MFS_assoc_dom"/>
</dbReference>
<dbReference type="Pfam" id="PF12832">
    <property type="entry name" value="MFS_1_like"/>
    <property type="match status" value="1"/>
</dbReference>
<dbReference type="Proteomes" id="UP000031967">
    <property type="component" value="Unassembled WGS sequence"/>
</dbReference>
<evidence type="ECO:0000256" key="2">
    <source>
        <dbReference type="ARBA" id="ARBA00022448"/>
    </source>
</evidence>
<feature type="transmembrane region" description="Helical" evidence="8">
    <location>
        <begin position="35"/>
        <end position="56"/>
    </location>
</feature>
<reference evidence="10 11" key="1">
    <citation type="submission" date="2014-12" db="EMBL/GenBank/DDBJ databases">
        <title>Draft genome sequence of Paenibacillus kamchatkensis strain B-2647.</title>
        <authorList>
            <person name="Karlyshev A.V."/>
            <person name="Kudryashova E.B."/>
        </authorList>
    </citation>
    <scope>NUCLEOTIDE SEQUENCE [LARGE SCALE GENOMIC DNA]</scope>
    <source>
        <strain evidence="10 11">VKM B-2647</strain>
    </source>
</reference>
<feature type="transmembrane region" description="Helical" evidence="8">
    <location>
        <begin position="297"/>
        <end position="317"/>
    </location>
</feature>
<keyword evidence="5 8" id="KW-0812">Transmembrane</keyword>
<evidence type="ECO:0000256" key="4">
    <source>
        <dbReference type="ARBA" id="ARBA00022519"/>
    </source>
</evidence>
<keyword evidence="7 8" id="KW-0472">Membrane</keyword>
<evidence type="ECO:0000313" key="10">
    <source>
        <dbReference type="EMBL" id="KIL39160.1"/>
    </source>
</evidence>
<evidence type="ECO:0000256" key="5">
    <source>
        <dbReference type="ARBA" id="ARBA00022692"/>
    </source>
</evidence>
<dbReference type="Gene3D" id="1.20.1250.20">
    <property type="entry name" value="MFS general substrate transporter like domains"/>
    <property type="match status" value="2"/>
</dbReference>
<evidence type="ECO:0000259" key="9">
    <source>
        <dbReference type="PROSITE" id="PS50850"/>
    </source>
</evidence>
<accession>A0ABR5AF13</accession>
<dbReference type="PANTHER" id="PTHR23522:SF10">
    <property type="entry name" value="3-PHENYLPROPIONIC ACID TRANSPORTER-RELATED"/>
    <property type="match status" value="1"/>
</dbReference>
<feature type="transmembrane region" description="Helical" evidence="8">
    <location>
        <begin position="76"/>
        <end position="96"/>
    </location>
</feature>
<dbReference type="InterPro" id="IPR036259">
    <property type="entry name" value="MFS_trans_sf"/>
</dbReference>
<feature type="transmembrane region" description="Helical" evidence="8">
    <location>
        <begin position="177"/>
        <end position="196"/>
    </location>
</feature>
<keyword evidence="6 8" id="KW-1133">Transmembrane helix</keyword>
<keyword evidence="3" id="KW-1003">Cell membrane</keyword>
<keyword evidence="4" id="KW-0997">Cell inner membrane</keyword>